<accession>A0ABR3GSB3</accession>
<dbReference type="Proteomes" id="UP001447188">
    <property type="component" value="Unassembled WGS sequence"/>
</dbReference>
<name>A0ABR3GSB3_9PEZI</name>
<sequence length="186" mass="19630">MRRFIKNFMVGLPELQSEFPTRFAGPGTDGRYSNRDPETPKEDLGEQEPGKIPESVVPSIMPEGLGTTFCKGGFGFCGSREACCAMGGVCCPNGGCCNGRGMGCFPDKDGKTHCCEVATEKLCTSKTCIPKNTVCCKNGSYCAAGSYCVKGGCCKAGMICKQKTGAKSSGYDTRAVEPQKIKAPPV</sequence>
<comment type="caution">
    <text evidence="2">The sequence shown here is derived from an EMBL/GenBank/DDBJ whole genome shotgun (WGS) entry which is preliminary data.</text>
</comment>
<proteinExistence type="predicted"/>
<dbReference type="EMBL" id="JBBBZM010000017">
    <property type="protein sequence ID" value="KAL0638826.1"/>
    <property type="molecule type" value="Genomic_DNA"/>
</dbReference>
<feature type="region of interest" description="Disordered" evidence="1">
    <location>
        <begin position="19"/>
        <end position="54"/>
    </location>
</feature>
<evidence type="ECO:0000313" key="2">
    <source>
        <dbReference type="EMBL" id="KAL0638826.1"/>
    </source>
</evidence>
<feature type="compositionally biased region" description="Basic and acidic residues" evidence="1">
    <location>
        <begin position="32"/>
        <end position="51"/>
    </location>
</feature>
<protein>
    <submittedName>
        <fullName evidence="2">Uncharacterized protein</fullName>
    </submittedName>
</protein>
<evidence type="ECO:0000313" key="3">
    <source>
        <dbReference type="Proteomes" id="UP001447188"/>
    </source>
</evidence>
<organism evidence="2 3">
    <name type="scientific">Discina gigas</name>
    <dbReference type="NCBI Taxonomy" id="1032678"/>
    <lineage>
        <taxon>Eukaryota</taxon>
        <taxon>Fungi</taxon>
        <taxon>Dikarya</taxon>
        <taxon>Ascomycota</taxon>
        <taxon>Pezizomycotina</taxon>
        <taxon>Pezizomycetes</taxon>
        <taxon>Pezizales</taxon>
        <taxon>Discinaceae</taxon>
        <taxon>Discina</taxon>
    </lineage>
</organism>
<evidence type="ECO:0000256" key="1">
    <source>
        <dbReference type="SAM" id="MobiDB-lite"/>
    </source>
</evidence>
<keyword evidence="3" id="KW-1185">Reference proteome</keyword>
<gene>
    <name evidence="2" type="ORF">Q9L58_002055</name>
</gene>
<reference evidence="2 3" key="1">
    <citation type="submission" date="2024-02" db="EMBL/GenBank/DDBJ databases">
        <title>Discinaceae phylogenomics.</title>
        <authorList>
            <person name="Dirks A.C."/>
            <person name="James T.Y."/>
        </authorList>
    </citation>
    <scope>NUCLEOTIDE SEQUENCE [LARGE SCALE GENOMIC DNA]</scope>
    <source>
        <strain evidence="2 3">ACD0624</strain>
    </source>
</reference>